<dbReference type="Gene3D" id="1.10.1740.10">
    <property type="match status" value="1"/>
</dbReference>
<dbReference type="PANTHER" id="PTHR43133:SF46">
    <property type="entry name" value="RNA POLYMERASE SIGMA-70 FACTOR ECF SUBFAMILY"/>
    <property type="match status" value="1"/>
</dbReference>
<dbReference type="InterPro" id="IPR014284">
    <property type="entry name" value="RNA_pol_sigma-70_dom"/>
</dbReference>
<accession>A0A4S3M500</accession>
<protein>
    <submittedName>
        <fullName evidence="7">Sigma-70 family RNA polymerase sigma factor</fullName>
    </submittedName>
</protein>
<dbReference type="InterPro" id="IPR039425">
    <property type="entry name" value="RNA_pol_sigma-70-like"/>
</dbReference>
<dbReference type="OrthoDB" id="1056775at2"/>
<dbReference type="Proteomes" id="UP000305939">
    <property type="component" value="Unassembled WGS sequence"/>
</dbReference>
<evidence type="ECO:0000259" key="6">
    <source>
        <dbReference type="Pfam" id="PF08281"/>
    </source>
</evidence>
<dbReference type="InterPro" id="IPR013325">
    <property type="entry name" value="RNA_pol_sigma_r2"/>
</dbReference>
<dbReference type="CDD" id="cd06171">
    <property type="entry name" value="Sigma70_r4"/>
    <property type="match status" value="1"/>
</dbReference>
<comment type="similarity">
    <text evidence="1">Belongs to the sigma-70 factor family. ECF subfamily.</text>
</comment>
<feature type="domain" description="RNA polymerase sigma factor 70 region 4 type 2" evidence="6">
    <location>
        <begin position="122"/>
        <end position="174"/>
    </location>
</feature>
<reference evidence="7 8" key="1">
    <citation type="submission" date="2019-04" db="EMBL/GenBank/DDBJ databases">
        <title>Draft genome sequence of Robertkochia marina CC-AMO-30D.</title>
        <authorList>
            <person name="Hameed A."/>
            <person name="Lin S.-Y."/>
            <person name="Shahina M."/>
            <person name="Lai W.-A."/>
            <person name="Young C.-C."/>
        </authorList>
    </citation>
    <scope>NUCLEOTIDE SEQUENCE [LARGE SCALE GENOMIC DNA]</scope>
    <source>
        <strain evidence="7 8">CC-AMO-30D</strain>
    </source>
</reference>
<evidence type="ECO:0000256" key="4">
    <source>
        <dbReference type="ARBA" id="ARBA00023163"/>
    </source>
</evidence>
<evidence type="ECO:0000313" key="8">
    <source>
        <dbReference type="Proteomes" id="UP000305939"/>
    </source>
</evidence>
<dbReference type="Pfam" id="PF04542">
    <property type="entry name" value="Sigma70_r2"/>
    <property type="match status" value="1"/>
</dbReference>
<keyword evidence="3" id="KW-0731">Sigma factor</keyword>
<keyword evidence="8" id="KW-1185">Reference proteome</keyword>
<dbReference type="GO" id="GO:0016987">
    <property type="term" value="F:sigma factor activity"/>
    <property type="evidence" value="ECO:0007669"/>
    <property type="project" value="UniProtKB-KW"/>
</dbReference>
<gene>
    <name evidence="7" type="ORF">E7Z59_00795</name>
</gene>
<name>A0A4S3M500_9FLAO</name>
<keyword evidence="4" id="KW-0804">Transcription</keyword>
<evidence type="ECO:0000313" key="7">
    <source>
        <dbReference type="EMBL" id="THD69990.1"/>
    </source>
</evidence>
<evidence type="ECO:0000256" key="3">
    <source>
        <dbReference type="ARBA" id="ARBA00023082"/>
    </source>
</evidence>
<dbReference type="GO" id="GO:0003677">
    <property type="term" value="F:DNA binding"/>
    <property type="evidence" value="ECO:0007669"/>
    <property type="project" value="InterPro"/>
</dbReference>
<evidence type="ECO:0000256" key="1">
    <source>
        <dbReference type="ARBA" id="ARBA00010641"/>
    </source>
</evidence>
<dbReference type="EMBL" id="SSMC01000001">
    <property type="protein sequence ID" value="THD69990.1"/>
    <property type="molecule type" value="Genomic_DNA"/>
</dbReference>
<dbReference type="Gene3D" id="1.10.10.10">
    <property type="entry name" value="Winged helix-like DNA-binding domain superfamily/Winged helix DNA-binding domain"/>
    <property type="match status" value="1"/>
</dbReference>
<dbReference type="InterPro" id="IPR013324">
    <property type="entry name" value="RNA_pol_sigma_r3/r4-like"/>
</dbReference>
<sequence>MKVINLHHHQPELIKKARKGDREAQNQIYKRFSPTMLGLCRSYVRDLHFAEDVMITGFFKVFKNLNSFKEEGSFEGWIRKIMVRQCIDHLRKKNPEQFHDPEALKSSELTSGGDLPDSLQVEALQNLIDEMPDGYRTVFLLYAVEGYSHKEIATQLEISESTSKSQLFKARKLLQQKLAGMKESVYEVRRI</sequence>
<proteinExistence type="inferred from homology"/>
<dbReference type="SUPFAM" id="SSF88659">
    <property type="entry name" value="Sigma3 and sigma4 domains of RNA polymerase sigma factors"/>
    <property type="match status" value="1"/>
</dbReference>
<keyword evidence="2" id="KW-0805">Transcription regulation</keyword>
<dbReference type="NCBIfam" id="TIGR02937">
    <property type="entry name" value="sigma70-ECF"/>
    <property type="match status" value="1"/>
</dbReference>
<organism evidence="7 8">
    <name type="scientific">Robertkochia marina</name>
    <dbReference type="NCBI Taxonomy" id="1227945"/>
    <lineage>
        <taxon>Bacteria</taxon>
        <taxon>Pseudomonadati</taxon>
        <taxon>Bacteroidota</taxon>
        <taxon>Flavobacteriia</taxon>
        <taxon>Flavobacteriales</taxon>
        <taxon>Flavobacteriaceae</taxon>
        <taxon>Robertkochia</taxon>
    </lineage>
</organism>
<dbReference type="AlphaFoldDB" id="A0A4S3M500"/>
<dbReference type="InterPro" id="IPR007627">
    <property type="entry name" value="RNA_pol_sigma70_r2"/>
</dbReference>
<dbReference type="GO" id="GO:0006352">
    <property type="term" value="P:DNA-templated transcription initiation"/>
    <property type="evidence" value="ECO:0007669"/>
    <property type="project" value="InterPro"/>
</dbReference>
<evidence type="ECO:0000256" key="2">
    <source>
        <dbReference type="ARBA" id="ARBA00023015"/>
    </source>
</evidence>
<comment type="caution">
    <text evidence="7">The sequence shown here is derived from an EMBL/GenBank/DDBJ whole genome shotgun (WGS) entry which is preliminary data.</text>
</comment>
<feature type="domain" description="RNA polymerase sigma-70 region 2" evidence="5">
    <location>
        <begin position="28"/>
        <end position="94"/>
    </location>
</feature>
<evidence type="ECO:0000259" key="5">
    <source>
        <dbReference type="Pfam" id="PF04542"/>
    </source>
</evidence>
<dbReference type="Pfam" id="PF08281">
    <property type="entry name" value="Sigma70_r4_2"/>
    <property type="match status" value="1"/>
</dbReference>
<dbReference type="SUPFAM" id="SSF88946">
    <property type="entry name" value="Sigma2 domain of RNA polymerase sigma factors"/>
    <property type="match status" value="1"/>
</dbReference>
<dbReference type="PANTHER" id="PTHR43133">
    <property type="entry name" value="RNA POLYMERASE ECF-TYPE SIGMA FACTO"/>
    <property type="match status" value="1"/>
</dbReference>
<dbReference type="InterPro" id="IPR013249">
    <property type="entry name" value="RNA_pol_sigma70_r4_t2"/>
</dbReference>
<dbReference type="InterPro" id="IPR036388">
    <property type="entry name" value="WH-like_DNA-bd_sf"/>
</dbReference>